<dbReference type="Ensembl" id="ENSSHAT00000052482.1">
    <property type="protein sequence ID" value="ENSSHAP00000029822.1"/>
    <property type="gene ID" value="ENSSHAG00000027803.1"/>
</dbReference>
<keyword evidence="8" id="KW-0539">Nucleus</keyword>
<keyword evidence="3 10" id="KW-0863">Zinc-finger</keyword>
<feature type="region of interest" description="Disordered" evidence="12">
    <location>
        <begin position="251"/>
        <end position="329"/>
    </location>
</feature>
<reference evidence="15" key="2">
    <citation type="submission" date="2025-08" db="UniProtKB">
        <authorList>
            <consortium name="Ensembl"/>
        </authorList>
    </citation>
    <scope>IDENTIFICATION</scope>
</reference>
<feature type="domain" description="PHD-type" evidence="13">
    <location>
        <begin position="26"/>
        <end position="77"/>
    </location>
</feature>
<keyword evidence="5" id="KW-0805">Transcription regulation</keyword>
<feature type="compositionally biased region" description="Basic residues" evidence="12">
    <location>
        <begin position="298"/>
        <end position="315"/>
    </location>
</feature>
<dbReference type="GO" id="GO:0008270">
    <property type="term" value="F:zinc ion binding"/>
    <property type="evidence" value="ECO:0007669"/>
    <property type="project" value="UniProtKB-KW"/>
</dbReference>
<keyword evidence="2" id="KW-0479">Metal-binding</keyword>
<comment type="subcellular location">
    <subcellularLocation>
        <location evidence="1">Nucleus</location>
    </subcellularLocation>
</comment>
<dbReference type="SUPFAM" id="SSF57903">
    <property type="entry name" value="FYVE/PHD zinc finger"/>
    <property type="match status" value="1"/>
</dbReference>
<dbReference type="InterPro" id="IPR022056">
    <property type="entry name" value="CpG-bd_C"/>
</dbReference>
<keyword evidence="4" id="KW-0862">Zinc</keyword>
<dbReference type="Pfam" id="PF02008">
    <property type="entry name" value="zf-CXXC"/>
    <property type="match status" value="1"/>
</dbReference>
<evidence type="ECO:0000256" key="5">
    <source>
        <dbReference type="ARBA" id="ARBA00023015"/>
    </source>
</evidence>
<evidence type="ECO:0000256" key="8">
    <source>
        <dbReference type="ARBA" id="ARBA00023242"/>
    </source>
</evidence>
<evidence type="ECO:0000313" key="15">
    <source>
        <dbReference type="Ensembl" id="ENSSHAP00000029822.1"/>
    </source>
</evidence>
<reference evidence="15" key="3">
    <citation type="submission" date="2025-09" db="UniProtKB">
        <authorList>
            <consortium name="Ensembl"/>
        </authorList>
    </citation>
    <scope>IDENTIFICATION</scope>
</reference>
<dbReference type="GeneTree" id="ENSGT00730000111044"/>
<keyword evidence="16" id="KW-1185">Reference proteome</keyword>
<dbReference type="GO" id="GO:0045893">
    <property type="term" value="P:positive regulation of DNA-templated transcription"/>
    <property type="evidence" value="ECO:0007669"/>
    <property type="project" value="TreeGrafter"/>
</dbReference>
<evidence type="ECO:0000313" key="16">
    <source>
        <dbReference type="Proteomes" id="UP000007648"/>
    </source>
</evidence>
<dbReference type="PROSITE" id="PS51058">
    <property type="entry name" value="ZF_CXXC"/>
    <property type="match status" value="1"/>
</dbReference>
<dbReference type="InterPro" id="IPR001965">
    <property type="entry name" value="Znf_PHD"/>
</dbReference>
<accession>A0A7N4NXT2</accession>
<evidence type="ECO:0000259" key="13">
    <source>
        <dbReference type="PROSITE" id="PS50016"/>
    </source>
</evidence>
<dbReference type="InParanoid" id="A0A7N4NXT2"/>
<feature type="region of interest" description="Disordered" evidence="12">
    <location>
        <begin position="1"/>
        <end position="22"/>
    </location>
</feature>
<evidence type="ECO:0000256" key="1">
    <source>
        <dbReference type="ARBA" id="ARBA00004123"/>
    </source>
</evidence>
<dbReference type="InterPro" id="IPR019786">
    <property type="entry name" value="Zinc_finger_PHD-type_CS"/>
</dbReference>
<evidence type="ECO:0000256" key="9">
    <source>
        <dbReference type="ARBA" id="ARBA00023828"/>
    </source>
</evidence>
<dbReference type="PROSITE" id="PS01359">
    <property type="entry name" value="ZF_PHD_1"/>
    <property type="match status" value="1"/>
</dbReference>
<feature type="domain" description="CXXC-type" evidence="14">
    <location>
        <begin position="151"/>
        <end position="200"/>
    </location>
</feature>
<evidence type="ECO:0000256" key="6">
    <source>
        <dbReference type="ARBA" id="ARBA00023125"/>
    </source>
</evidence>
<dbReference type="InterPro" id="IPR002857">
    <property type="entry name" value="Znf_CXXC"/>
</dbReference>
<dbReference type="PROSITE" id="PS50016">
    <property type="entry name" value="ZF_PHD_2"/>
    <property type="match status" value="1"/>
</dbReference>
<dbReference type="Proteomes" id="UP000007648">
    <property type="component" value="Unassembled WGS sequence"/>
</dbReference>
<evidence type="ECO:0000256" key="4">
    <source>
        <dbReference type="ARBA" id="ARBA00022833"/>
    </source>
</evidence>
<dbReference type="GO" id="GO:0003677">
    <property type="term" value="F:DNA binding"/>
    <property type="evidence" value="ECO:0007669"/>
    <property type="project" value="UniProtKB-KW"/>
</dbReference>
<keyword evidence="11" id="KW-0175">Coiled coil</keyword>
<dbReference type="InterPro" id="IPR037869">
    <property type="entry name" value="Spp1/CFP1"/>
</dbReference>
<evidence type="ECO:0000256" key="7">
    <source>
        <dbReference type="ARBA" id="ARBA00023163"/>
    </source>
</evidence>
<dbReference type="Gene3D" id="3.30.40.10">
    <property type="entry name" value="Zinc/RING finger domain, C3HC4 (zinc finger)"/>
    <property type="match status" value="1"/>
</dbReference>
<dbReference type="SMART" id="SM00249">
    <property type="entry name" value="PHD"/>
    <property type="match status" value="1"/>
</dbReference>
<dbReference type="OMA" id="IRVGHKP"/>
<dbReference type="PANTHER" id="PTHR46174:SF1">
    <property type="entry name" value="CXXC-TYPE ZINC FINGER PROTEIN 1"/>
    <property type="match status" value="1"/>
</dbReference>
<evidence type="ECO:0000256" key="12">
    <source>
        <dbReference type="SAM" id="MobiDB-lite"/>
    </source>
</evidence>
<proteinExistence type="predicted"/>
<dbReference type="GO" id="GO:0048188">
    <property type="term" value="C:Set1C/COMPASS complex"/>
    <property type="evidence" value="ECO:0007669"/>
    <property type="project" value="InterPro"/>
</dbReference>
<feature type="region of interest" description="Disordered" evidence="12">
    <location>
        <begin position="195"/>
        <end position="222"/>
    </location>
</feature>
<dbReference type="InterPro" id="IPR013083">
    <property type="entry name" value="Znf_RING/FYVE/PHD"/>
</dbReference>
<dbReference type="Pfam" id="PF00628">
    <property type="entry name" value="PHD"/>
    <property type="match status" value="1"/>
</dbReference>
<protein>
    <recommendedName>
        <fullName evidence="9">CXXC-type zinc finger protein 1</fullName>
    </recommendedName>
</protein>
<evidence type="ECO:0000256" key="10">
    <source>
        <dbReference type="PROSITE-ProRule" id="PRU00509"/>
    </source>
</evidence>
<dbReference type="InterPro" id="IPR011011">
    <property type="entry name" value="Znf_FYVE_PHD"/>
</dbReference>
<sequence length="612" mass="70064">MEGEFSNPEPGVAGEEDSKSKNGTNAHICCVCFRPKTNCFLISCDNCNKWFHGNCVKITEKVAEAIQEWFCLQCQEKDPKLELRHQHKKVCHEQNGETEAKARDGAGTPCREIASDLFSESVGSGPMTLSKDCACPHKKTTLGTLQEVSNLQEKRSARSCGEREACRSTEDGGHCDFCRDTKKCGGAHKIRQKCQRRARESYKHSPSSESPEPAMRTPPAPEDHFQTLKEAREAVAPLSLAELPLDPEIYPDFPAGAFEDHSLPSLSDPEDAPFPEPVLRDRVVTVKHIKRRSETSKKKCQRQRQKQRRNKKRKHTEPPDPEDQGPLPQCLGPNCVRPAQPGSKYCSDACGLALAASRIYEILPRRIQEWQRSPCVAEEWEKKLLKEIRKEQREAWLHVRDAERRFQELEDVILQAKRQVVQENGENNNKRYSKHSEHQIFCVSCGHSVNSQVALRHMERCYAKYESQMIFGSLEPTRIEGVSRLFCQVYSPQSKTYCKRLKVLCPEHSREPKAPADEVCGCPLVRNVFELTGDFCRLPKRQCNQHYCWEKLHRAEVDLEQLRAWGKLQMLWKQERNIQMAKANRAGLLALMLHRTIQHDPLTSDLRTKPDH</sequence>
<evidence type="ECO:0000256" key="11">
    <source>
        <dbReference type="SAM" id="Coils"/>
    </source>
</evidence>
<evidence type="ECO:0000256" key="3">
    <source>
        <dbReference type="ARBA" id="ARBA00022771"/>
    </source>
</evidence>
<dbReference type="AlphaFoldDB" id="A0A7N4NXT2"/>
<dbReference type="PANTHER" id="PTHR46174">
    <property type="entry name" value="CXXC-TYPE ZINC FINGER PROTEIN 1"/>
    <property type="match status" value="1"/>
</dbReference>
<dbReference type="Pfam" id="PF12269">
    <property type="entry name" value="CpG_bind_C"/>
    <property type="match status" value="1"/>
</dbReference>
<reference evidence="15 16" key="1">
    <citation type="journal article" date="2011" name="Proc. Natl. Acad. Sci. U.S.A.">
        <title>Genetic diversity and population structure of the endangered marsupial Sarcophilus harrisii (Tasmanian devil).</title>
        <authorList>
            <person name="Miller W."/>
            <person name="Hayes V.M."/>
            <person name="Ratan A."/>
            <person name="Petersen D.C."/>
            <person name="Wittekindt N.E."/>
            <person name="Miller J."/>
            <person name="Walenz B."/>
            <person name="Knight J."/>
            <person name="Qi J."/>
            <person name="Zhao F."/>
            <person name="Wang Q."/>
            <person name="Bedoya-Reina O.C."/>
            <person name="Katiyar N."/>
            <person name="Tomsho L.P."/>
            <person name="Kasson L.M."/>
            <person name="Hardie R.A."/>
            <person name="Woodbridge P."/>
            <person name="Tindall E.A."/>
            <person name="Bertelsen M.F."/>
            <person name="Dixon D."/>
            <person name="Pyecroft S."/>
            <person name="Helgen K.M."/>
            <person name="Lesk A.M."/>
            <person name="Pringle T.H."/>
            <person name="Patterson N."/>
            <person name="Zhang Y."/>
            <person name="Kreiss A."/>
            <person name="Woods G.M."/>
            <person name="Jones M.E."/>
            <person name="Schuster S.C."/>
        </authorList>
    </citation>
    <scope>NUCLEOTIDE SEQUENCE [LARGE SCALE GENOMIC DNA]</scope>
</reference>
<evidence type="ECO:0000256" key="2">
    <source>
        <dbReference type="ARBA" id="ARBA00022723"/>
    </source>
</evidence>
<feature type="coiled-coil region" evidence="11">
    <location>
        <begin position="399"/>
        <end position="426"/>
    </location>
</feature>
<name>A0A7N4NXT2_SARHA</name>
<organism evidence="15 16">
    <name type="scientific">Sarcophilus harrisii</name>
    <name type="common">Tasmanian devil</name>
    <name type="synonym">Sarcophilus laniarius</name>
    <dbReference type="NCBI Taxonomy" id="9305"/>
    <lineage>
        <taxon>Eukaryota</taxon>
        <taxon>Metazoa</taxon>
        <taxon>Chordata</taxon>
        <taxon>Craniata</taxon>
        <taxon>Vertebrata</taxon>
        <taxon>Euteleostomi</taxon>
        <taxon>Mammalia</taxon>
        <taxon>Metatheria</taxon>
        <taxon>Dasyuromorphia</taxon>
        <taxon>Dasyuridae</taxon>
        <taxon>Sarcophilus</taxon>
    </lineage>
</organism>
<keyword evidence="6" id="KW-0238">DNA-binding</keyword>
<dbReference type="InterPro" id="IPR019787">
    <property type="entry name" value="Znf_PHD-finger"/>
</dbReference>
<evidence type="ECO:0000259" key="14">
    <source>
        <dbReference type="PROSITE" id="PS51058"/>
    </source>
</evidence>
<keyword evidence="7" id="KW-0804">Transcription</keyword>